<comment type="caution">
    <text evidence="2">The sequence shown here is derived from an EMBL/GenBank/DDBJ whole genome shotgun (WGS) entry which is preliminary data.</text>
</comment>
<dbReference type="Pfam" id="PF09346">
    <property type="entry name" value="SMI1_KNR4"/>
    <property type="match status" value="1"/>
</dbReference>
<dbReference type="SUPFAM" id="SSF160631">
    <property type="entry name" value="SMI1/KNR4-like"/>
    <property type="match status" value="1"/>
</dbReference>
<accession>A0A9X8D0M2</accession>
<dbReference type="AlphaFoldDB" id="A0A9X8D0M2"/>
<dbReference type="RefSeq" id="WP_119557090.1">
    <property type="nucleotide sequence ID" value="NZ_QXMN01000045.1"/>
</dbReference>
<evidence type="ECO:0000259" key="1">
    <source>
        <dbReference type="Pfam" id="PF09346"/>
    </source>
</evidence>
<evidence type="ECO:0000313" key="2">
    <source>
        <dbReference type="EMBL" id="RIX75071.1"/>
    </source>
</evidence>
<dbReference type="Gene3D" id="3.40.1580.10">
    <property type="entry name" value="SMI1/KNR4-like"/>
    <property type="match status" value="1"/>
</dbReference>
<gene>
    <name evidence="2" type="ORF">D3H34_25810</name>
</gene>
<dbReference type="InterPro" id="IPR037883">
    <property type="entry name" value="Knr4/Smi1-like_sf"/>
</dbReference>
<dbReference type="InterPro" id="IPR018958">
    <property type="entry name" value="Knr4/Smi1-like_dom"/>
</dbReference>
<keyword evidence="3" id="KW-1185">Reference proteome</keyword>
<evidence type="ECO:0000313" key="3">
    <source>
        <dbReference type="Proteomes" id="UP000265619"/>
    </source>
</evidence>
<dbReference type="OrthoDB" id="9156757at2"/>
<reference evidence="2 3" key="1">
    <citation type="submission" date="2018-09" db="EMBL/GenBank/DDBJ databases">
        <title>Acidovorax cavernicola nov. sp. isolated from Gruta de las Maravillas (Aracena, Spain).</title>
        <authorList>
            <person name="Jurado V."/>
            <person name="Gutierrez-Patricio S."/>
            <person name="Gonzalez-Pimentel J.L."/>
            <person name="Miller A.Z."/>
            <person name="Laiz L."/>
            <person name="Saiz-Jimenez C."/>
        </authorList>
    </citation>
    <scope>NUCLEOTIDE SEQUENCE [LARGE SCALE GENOMIC DNA]</scope>
    <source>
        <strain evidence="2 3">1011MAR4D40.2</strain>
    </source>
</reference>
<name>A0A9X8D0M2_9BURK</name>
<organism evidence="2 3">
    <name type="scientific">Acidovorax cavernicola</name>
    <dbReference type="NCBI Taxonomy" id="1675792"/>
    <lineage>
        <taxon>Bacteria</taxon>
        <taxon>Pseudomonadati</taxon>
        <taxon>Pseudomonadota</taxon>
        <taxon>Betaproteobacteria</taxon>
        <taxon>Burkholderiales</taxon>
        <taxon>Comamonadaceae</taxon>
        <taxon>Acidovorax</taxon>
    </lineage>
</organism>
<proteinExistence type="predicted"/>
<protein>
    <recommendedName>
        <fullName evidence="1">Knr4/Smi1-like domain-containing protein</fullName>
    </recommendedName>
</protein>
<sequence>MEAEAIVEDWKRRLVAMAENPPYVFSRTPQNLIEEYQSSQMDFIGFTEAEIFQAELLLRGRFPAVFREYLLQMGRSPGRLFRGSELADLVELEEFRVSAEELIRETDAALALPPNAAVFLFHQGYCFTYVLADGSFDSSPLQWIEQDLEPTTVAATFADMVSAELQLMEENDLSSHKSGGYWLTVYPGGATQEHHPAWASGIRPLDMVPR</sequence>
<dbReference type="EMBL" id="QXMN01000045">
    <property type="protein sequence ID" value="RIX75071.1"/>
    <property type="molecule type" value="Genomic_DNA"/>
</dbReference>
<dbReference type="Proteomes" id="UP000265619">
    <property type="component" value="Unassembled WGS sequence"/>
</dbReference>
<feature type="domain" description="Knr4/Smi1-like" evidence="1">
    <location>
        <begin position="46"/>
        <end position="161"/>
    </location>
</feature>